<feature type="region of interest" description="Disordered" evidence="1">
    <location>
        <begin position="17"/>
        <end position="57"/>
    </location>
</feature>
<dbReference type="Proteomes" id="UP000002729">
    <property type="component" value="Unassembled WGS sequence"/>
</dbReference>
<reference evidence="2 3" key="1">
    <citation type="journal article" date="2011" name="Proc. Natl. Acad. Sci. U.S.A.">
        <title>Niche of harmful alga Aureococcus anophagefferens revealed through ecogenomics.</title>
        <authorList>
            <person name="Gobler C.J."/>
            <person name="Berry D.L."/>
            <person name="Dyhrman S.T."/>
            <person name="Wilhelm S.W."/>
            <person name="Salamov A."/>
            <person name="Lobanov A.V."/>
            <person name="Zhang Y."/>
            <person name="Collier J.L."/>
            <person name="Wurch L.L."/>
            <person name="Kustka A.B."/>
            <person name="Dill B.D."/>
            <person name="Shah M."/>
            <person name="VerBerkmoes N.C."/>
            <person name="Kuo A."/>
            <person name="Terry A."/>
            <person name="Pangilinan J."/>
            <person name="Lindquist E.A."/>
            <person name="Lucas S."/>
            <person name="Paulsen I.T."/>
            <person name="Hattenrath-Lehmann T.K."/>
            <person name="Talmage S.C."/>
            <person name="Walker E.A."/>
            <person name="Koch F."/>
            <person name="Burson A.M."/>
            <person name="Marcoval M.A."/>
            <person name="Tang Y.Z."/>
            <person name="Lecleir G.R."/>
            <person name="Coyne K.J."/>
            <person name="Berg G.M."/>
            <person name="Bertrand E.M."/>
            <person name="Saito M.A."/>
            <person name="Gladyshev V.N."/>
            <person name="Grigoriev I.V."/>
        </authorList>
    </citation>
    <scope>NUCLEOTIDE SEQUENCE [LARGE SCALE GENOMIC DNA]</scope>
    <source>
        <strain evidence="3">CCMP 1984</strain>
    </source>
</reference>
<feature type="compositionally biased region" description="Acidic residues" evidence="1">
    <location>
        <begin position="28"/>
        <end position="37"/>
    </location>
</feature>
<accession>F0Y9W6</accession>
<dbReference type="GeneID" id="20224793"/>
<name>F0Y9W6_AURAN</name>
<dbReference type="EMBL" id="GL833129">
    <property type="protein sequence ID" value="EGB08107.1"/>
    <property type="molecule type" value="Genomic_DNA"/>
</dbReference>
<keyword evidence="3" id="KW-1185">Reference proteome</keyword>
<feature type="region of interest" description="Disordered" evidence="1">
    <location>
        <begin position="69"/>
        <end position="96"/>
    </location>
</feature>
<evidence type="ECO:0000256" key="1">
    <source>
        <dbReference type="SAM" id="MobiDB-lite"/>
    </source>
</evidence>
<dbReference type="SUPFAM" id="SSF52266">
    <property type="entry name" value="SGNH hydrolase"/>
    <property type="match status" value="1"/>
</dbReference>
<dbReference type="PANTHER" id="PTHR34407:SF1">
    <property type="entry name" value="SGNH HYDROLASE-TYPE ESTERASE DOMAIN-CONTAINING PROTEIN"/>
    <property type="match status" value="1"/>
</dbReference>
<protein>
    <submittedName>
        <fullName evidence="2">Uncharacterized protein</fullName>
    </submittedName>
</protein>
<dbReference type="KEGG" id="aaf:AURANDRAFT_64361"/>
<dbReference type="PANTHER" id="PTHR34407">
    <property type="entry name" value="EXPRESSED PROTEIN"/>
    <property type="match status" value="1"/>
</dbReference>
<sequence length="1170" mass="121788">MTSVAARAATQDELAFLSEFLEPTTGDDSSDESDAELDCSAPAPRSPPPSRGGGVAMRQVTRAELRYVLDDAAAPEPERAWSGEAEELSDDDDGGGDGPALAASCCRLAAPRRWLAAVALALGVSAAAPPEPPVDAALLARLEASTTERINLTLGAGDYVASGAAAAVDAFLAPRVDWAVEREPWGGRGGPLVLARARADTAAGAVYRDLATLWRDAQWSGGCGRAQSLGGNNPWGPIVDIWARNAWAAWSRGATFVPPSLRGWYLAAPADDAFCAGAASQWACHFLPLSACDEIAESGEDDDARFVRVFSRGNVTVCRGGCDDAALRAAGLAGPPDPRLAAIFAAARGAVDGVAPHDLVGALLQRGVALRPSYRVRQLARPPAVEGPCVFAQIRHGSKTSPQWLARHKTASFFVDLADYAREARALAPPGQAFTLFVATDDADALRDAPRLDAEDLRVVAAPSSFGAESSEAFWTGGRATSMHRGPAELARILATLEAAAAACGGFVGNCASVFVRRVDAALLALRLAPYRSFSFGPRSCLLDKATDAALGRTCVSSCRNATACALAGPGPRACAPAPAPLAGPGRFNARAAALGLDVAARRLSDAPRVGRGHSTNPKERRKRSHEKALPPPPPWLDPRAVAGPLFSPLNATEVCAVKEVRKRPGLPGCEKGGPFSAYPRAFVAPGDAYGARPVVGDDRWLARALSEARRNASRVFRVLVVGGSPAAGEGCVDAPVVSPRYAYAKAPKTHGSSSECSWASRLARYLEALLLPRGNFRIANVARGGASSAYFLAGADALFRRPADLLPKGTSTPPLADDVDLVLLAFTANDFALGCAEPATCFGAPAARGLGAYFRRGRAGGAPTVAFVDTALQRVSRTPENLTRADFSERHRALARAVAAPLVESMFWNGGTFRDEAEQRRAAAFLNAYLAPALRVALDAMMGPASWKGFGHYGAAYHEWVAATVFYALVAPAAEREHGAAEAEAAPAAAPAAAAPRACGGDGDALALCHLANEGAASSLVFDAGPNREALVGSPDGWLHGEDVPGKSGWVACDGGGAAISFRVECAAGDVVVGFLQSHDRRMGVANVTVAQGAAVRSFLVASWDRRPRSVYATKALTGLAAGETVVSLRVLDRNQHAGPAGNASCPTFLAAPDCCHRDKFKLLSLACT</sequence>
<dbReference type="AlphaFoldDB" id="F0Y9W6"/>
<evidence type="ECO:0000313" key="3">
    <source>
        <dbReference type="Proteomes" id="UP000002729"/>
    </source>
</evidence>
<gene>
    <name evidence="2" type="ORF">AURANDRAFT_64361</name>
</gene>
<dbReference type="RefSeq" id="XP_009037464.1">
    <property type="nucleotide sequence ID" value="XM_009039216.1"/>
</dbReference>
<evidence type="ECO:0000313" key="2">
    <source>
        <dbReference type="EMBL" id="EGB08107.1"/>
    </source>
</evidence>
<feature type="compositionally biased region" description="Acidic residues" evidence="1">
    <location>
        <begin position="84"/>
        <end position="95"/>
    </location>
</feature>
<dbReference type="InParanoid" id="F0Y9W6"/>
<feature type="region of interest" description="Disordered" evidence="1">
    <location>
        <begin position="606"/>
        <end position="638"/>
    </location>
</feature>
<proteinExistence type="predicted"/>
<organism evidence="3">
    <name type="scientific">Aureococcus anophagefferens</name>
    <name type="common">Harmful bloom alga</name>
    <dbReference type="NCBI Taxonomy" id="44056"/>
    <lineage>
        <taxon>Eukaryota</taxon>
        <taxon>Sar</taxon>
        <taxon>Stramenopiles</taxon>
        <taxon>Ochrophyta</taxon>
        <taxon>Pelagophyceae</taxon>
        <taxon>Pelagomonadales</taxon>
        <taxon>Pelagomonadaceae</taxon>
        <taxon>Aureococcus</taxon>
    </lineage>
</organism>